<dbReference type="Gene3D" id="3.40.50.150">
    <property type="entry name" value="Vaccinia Virus protein VP39"/>
    <property type="match status" value="1"/>
</dbReference>
<dbReference type="Proteomes" id="UP000825701">
    <property type="component" value="Chromosome"/>
</dbReference>
<name>A0A9E6R7V4_9HYPH</name>
<reference evidence="2" key="1">
    <citation type="submission" date="2021-08" db="EMBL/GenBank/DDBJ databases">
        <authorList>
            <person name="Zhang H."/>
            <person name="Xu M."/>
            <person name="Yu Z."/>
            <person name="Yang L."/>
            <person name="Cai Y."/>
        </authorList>
    </citation>
    <scope>NUCLEOTIDE SEQUENCE</scope>
    <source>
        <strain evidence="2">CHL1</strain>
    </source>
</reference>
<evidence type="ECO:0000313" key="3">
    <source>
        <dbReference type="Proteomes" id="UP000825701"/>
    </source>
</evidence>
<dbReference type="PANTHER" id="PTHR34203">
    <property type="entry name" value="METHYLTRANSFERASE, FKBM FAMILY PROTEIN"/>
    <property type="match status" value="1"/>
</dbReference>
<dbReference type="AlphaFoldDB" id="A0A9E6R7V4"/>
<dbReference type="Pfam" id="PF05050">
    <property type="entry name" value="Methyltransf_21"/>
    <property type="match status" value="1"/>
</dbReference>
<gene>
    <name evidence="2" type="ORF">K6K41_24720</name>
</gene>
<dbReference type="GO" id="GO:0032259">
    <property type="term" value="P:methylation"/>
    <property type="evidence" value="ECO:0007669"/>
    <property type="project" value="UniProtKB-KW"/>
</dbReference>
<dbReference type="PANTHER" id="PTHR34203:SF15">
    <property type="entry name" value="SLL1173 PROTEIN"/>
    <property type="match status" value="1"/>
</dbReference>
<proteinExistence type="predicted"/>
<keyword evidence="2" id="KW-0489">Methyltransferase</keyword>
<dbReference type="EMBL" id="CP081869">
    <property type="protein sequence ID" value="QZN99827.1"/>
    <property type="molecule type" value="Genomic_DNA"/>
</dbReference>
<dbReference type="RefSeq" id="WP_261402941.1">
    <property type="nucleotide sequence ID" value="NZ_CP081869.1"/>
</dbReference>
<dbReference type="InterPro" id="IPR029063">
    <property type="entry name" value="SAM-dependent_MTases_sf"/>
</dbReference>
<dbReference type="InterPro" id="IPR052514">
    <property type="entry name" value="SAM-dependent_MTase"/>
</dbReference>
<dbReference type="SUPFAM" id="SSF53335">
    <property type="entry name" value="S-adenosyl-L-methionine-dependent methyltransferases"/>
    <property type="match status" value="1"/>
</dbReference>
<keyword evidence="2" id="KW-0808">Transferase</keyword>
<feature type="domain" description="Methyltransferase FkbM" evidence="1">
    <location>
        <begin position="111"/>
        <end position="267"/>
    </location>
</feature>
<evidence type="ECO:0000313" key="2">
    <source>
        <dbReference type="EMBL" id="QZN99827.1"/>
    </source>
</evidence>
<dbReference type="KEGG" id="cmet:K6K41_24720"/>
<organism evidence="2 3">
    <name type="scientific">Chenggangzhangella methanolivorans</name>
    <dbReference type="NCBI Taxonomy" id="1437009"/>
    <lineage>
        <taxon>Bacteria</taxon>
        <taxon>Pseudomonadati</taxon>
        <taxon>Pseudomonadota</taxon>
        <taxon>Alphaproteobacteria</taxon>
        <taxon>Hyphomicrobiales</taxon>
        <taxon>Methylopilaceae</taxon>
        <taxon>Chenggangzhangella</taxon>
    </lineage>
</organism>
<dbReference type="GO" id="GO:0008168">
    <property type="term" value="F:methyltransferase activity"/>
    <property type="evidence" value="ECO:0007669"/>
    <property type="project" value="UniProtKB-KW"/>
</dbReference>
<evidence type="ECO:0000259" key="1">
    <source>
        <dbReference type="Pfam" id="PF05050"/>
    </source>
</evidence>
<dbReference type="NCBIfam" id="TIGR01444">
    <property type="entry name" value="fkbM_fam"/>
    <property type="match status" value="1"/>
</dbReference>
<dbReference type="InterPro" id="IPR006342">
    <property type="entry name" value="FkbM_mtfrase"/>
</dbReference>
<accession>A0A9E6R7V4</accession>
<keyword evidence="3" id="KW-1185">Reference proteome</keyword>
<protein>
    <submittedName>
        <fullName evidence="2">FkbM family methyltransferase</fullName>
    </submittedName>
</protein>
<sequence length="323" mass="34722">MTAPAGDILIDKRTGAVQGASGREAVVLATLKAAAGALAPFEDIGFSHVCKLIRPFATDRAVALRLSDDTQFRFPFADGYWTPLILKNYRYEPELAALLVAVADVDFVFVDCGANFGYWSCQVTSRAFGAHRAIAIEAASTNAALLSANASLNGGRFEVIHAAIGERGGESVALRGAKHESFSIDGANDGPVVETVTTLALDDLLDRPTVANASHIVLKLDVEGMEQAAIRGGRKLLSKDAVVIGEEHGNDPGHAVSRFLADDGFRLFFHDAGRFVELTDLVRQLDAYKTNPRWGYNVFATKSAFWAERLAAVKPSDLSKRNT</sequence>